<keyword evidence="5 9" id="KW-0812">Transmembrane</keyword>
<evidence type="ECO:0000256" key="9">
    <source>
        <dbReference type="RuleBase" id="RU003640"/>
    </source>
</evidence>
<evidence type="ECO:0000313" key="10">
    <source>
        <dbReference type="EMBL" id="QAV59295.1"/>
    </source>
</evidence>
<keyword evidence="9" id="KW-0830">Ubiquinone</keyword>
<keyword evidence="9" id="KW-1278">Translocase</keyword>
<reference evidence="10" key="1">
    <citation type="journal article" date="2019" name="Genome Biol. Evol.">
        <title>Mitogenomics Reveals a Novel Genetic Code in Hemichordata.</title>
        <authorList>
            <person name="Li Y."/>
            <person name="Kocot K.M."/>
            <person name="Tassia M.G."/>
            <person name="Cannon J.T."/>
            <person name="Bernt M."/>
            <person name="Halanych K.M."/>
        </authorList>
    </citation>
    <scope>NUCLEOTIDE SEQUENCE</scope>
</reference>
<dbReference type="GO" id="GO:0030964">
    <property type="term" value="C:NADH dehydrogenase complex"/>
    <property type="evidence" value="ECO:0007669"/>
    <property type="project" value="TreeGrafter"/>
</dbReference>
<feature type="transmembrane region" description="Helical" evidence="9">
    <location>
        <begin position="65"/>
        <end position="86"/>
    </location>
</feature>
<dbReference type="PANTHER" id="PTHR11058">
    <property type="entry name" value="NADH-UBIQUINONE OXIDOREDUCTASE CHAIN 3"/>
    <property type="match status" value="1"/>
</dbReference>
<geneLocation type="mitochondrion" evidence="10"/>
<keyword evidence="9 10" id="KW-0496">Mitochondrion</keyword>
<evidence type="ECO:0000256" key="1">
    <source>
        <dbReference type="ARBA" id="ARBA00004370"/>
    </source>
</evidence>
<keyword evidence="9" id="KW-0679">Respiratory chain</keyword>
<comment type="similarity">
    <text evidence="2 9">Belongs to the complex I subunit 3 family.</text>
</comment>
<protein>
    <recommendedName>
        <fullName evidence="3 9">NADH-ubiquinone oxidoreductase chain 3</fullName>
        <ecNumber evidence="9">7.1.1.2</ecNumber>
    </recommendedName>
</protein>
<evidence type="ECO:0000256" key="8">
    <source>
        <dbReference type="ARBA" id="ARBA00049551"/>
    </source>
</evidence>
<proteinExistence type="inferred from homology"/>
<keyword evidence="9" id="KW-0520">NAD</keyword>
<dbReference type="EMBL" id="MF374802">
    <property type="protein sequence ID" value="QAV59295.1"/>
    <property type="molecule type" value="Genomic_DNA"/>
</dbReference>
<name>A0A481P7S4_9BILA</name>
<comment type="subcellular location">
    <subcellularLocation>
        <location evidence="1">Membrane</location>
    </subcellularLocation>
    <subcellularLocation>
        <location evidence="9">Mitochondrion membrane</location>
        <topology evidence="9">Multi-pass membrane protein</topology>
    </subcellularLocation>
</comment>
<accession>A0A481P7S4</accession>
<feature type="transmembrane region" description="Helical" evidence="9">
    <location>
        <begin position="6"/>
        <end position="28"/>
    </location>
</feature>
<comment type="function">
    <text evidence="9">Core subunit of the mitochondrial membrane respiratory chain NADH dehydrogenase (Complex I) which catalyzes electron transfer from NADH through the respiratory chain, using ubiquinone as an electron acceptor. Essential for the catalytic activity of complex I.</text>
</comment>
<comment type="catalytic activity">
    <reaction evidence="8 9">
        <text>a ubiquinone + NADH + 5 H(+)(in) = a ubiquinol + NAD(+) + 4 H(+)(out)</text>
        <dbReference type="Rhea" id="RHEA:29091"/>
        <dbReference type="Rhea" id="RHEA-COMP:9565"/>
        <dbReference type="Rhea" id="RHEA-COMP:9566"/>
        <dbReference type="ChEBI" id="CHEBI:15378"/>
        <dbReference type="ChEBI" id="CHEBI:16389"/>
        <dbReference type="ChEBI" id="CHEBI:17976"/>
        <dbReference type="ChEBI" id="CHEBI:57540"/>
        <dbReference type="ChEBI" id="CHEBI:57945"/>
        <dbReference type="EC" id="7.1.1.2"/>
    </reaction>
</comment>
<dbReference type="Gene3D" id="1.20.58.1610">
    <property type="entry name" value="NADH:ubiquinone/plastoquinone oxidoreductase, chain 3"/>
    <property type="match status" value="1"/>
</dbReference>
<dbReference type="Pfam" id="PF00507">
    <property type="entry name" value="Oxidored_q4"/>
    <property type="match status" value="1"/>
</dbReference>
<evidence type="ECO:0000256" key="4">
    <source>
        <dbReference type="ARBA" id="ARBA00022448"/>
    </source>
</evidence>
<dbReference type="InterPro" id="IPR038430">
    <property type="entry name" value="NDAH_ubi_oxred_su3_sf"/>
</dbReference>
<dbReference type="PANTHER" id="PTHR11058:SF9">
    <property type="entry name" value="NADH-UBIQUINONE OXIDOREDUCTASE CHAIN 3"/>
    <property type="match status" value="1"/>
</dbReference>
<evidence type="ECO:0000256" key="3">
    <source>
        <dbReference type="ARBA" id="ARBA00021007"/>
    </source>
</evidence>
<dbReference type="EC" id="7.1.1.2" evidence="9"/>
<evidence type="ECO:0000256" key="2">
    <source>
        <dbReference type="ARBA" id="ARBA00008472"/>
    </source>
</evidence>
<dbReference type="GO" id="GO:0008137">
    <property type="term" value="F:NADH dehydrogenase (ubiquinone) activity"/>
    <property type="evidence" value="ECO:0007669"/>
    <property type="project" value="UniProtKB-UniRule"/>
</dbReference>
<feature type="transmembrane region" description="Helical" evidence="9">
    <location>
        <begin position="92"/>
        <end position="111"/>
    </location>
</feature>
<dbReference type="GO" id="GO:0031966">
    <property type="term" value="C:mitochondrial membrane"/>
    <property type="evidence" value="ECO:0007669"/>
    <property type="project" value="UniProtKB-SubCell"/>
</dbReference>
<evidence type="ECO:0000256" key="6">
    <source>
        <dbReference type="ARBA" id="ARBA00022989"/>
    </source>
</evidence>
<gene>
    <name evidence="10" type="primary">NADH3</name>
</gene>
<dbReference type="AlphaFoldDB" id="A0A481P7S4"/>
<keyword evidence="4 9" id="KW-0813">Transport</keyword>
<evidence type="ECO:0000256" key="5">
    <source>
        <dbReference type="ARBA" id="ARBA00022692"/>
    </source>
</evidence>
<sequence>MLWESYFFYLLGVGVGLVLLISWGLFFIMKVYVWFWWRGHLDKFLPYECGFDPLLSARIPFSFRFFFIAVLFLFFDVEFCFLVVGFPLFLDTVLGLLVVLMVLWFFFWALYYEWAYGGLEWAEKG</sequence>
<keyword evidence="6 9" id="KW-1133">Transmembrane helix</keyword>
<evidence type="ECO:0000256" key="7">
    <source>
        <dbReference type="ARBA" id="ARBA00023136"/>
    </source>
</evidence>
<organism evidence="10">
    <name type="scientific">Cephalodiscus hodgsoni</name>
    <dbReference type="NCBI Taxonomy" id="560606"/>
    <lineage>
        <taxon>Eukaryota</taxon>
        <taxon>Metazoa</taxon>
        <taxon>Hemichordata</taxon>
        <taxon>Pterobranchia</taxon>
        <taxon>Cephalodiscida</taxon>
        <taxon>Cephalodiscidae</taxon>
        <taxon>Cephalodiscus</taxon>
    </lineage>
</organism>
<keyword evidence="7 9" id="KW-0472">Membrane</keyword>
<dbReference type="InterPro" id="IPR000440">
    <property type="entry name" value="NADH_UbQ/plastoQ_OxRdtase_su3"/>
</dbReference>
<keyword evidence="9" id="KW-0249">Electron transport</keyword>